<feature type="region of interest" description="Disordered" evidence="15">
    <location>
        <begin position="1"/>
        <end position="20"/>
    </location>
</feature>
<dbReference type="PROSITE" id="PS01056">
    <property type="entry name" value="DNA_LIGASE_N2"/>
    <property type="match status" value="1"/>
</dbReference>
<keyword evidence="6 14" id="KW-0479">Metal-binding</keyword>
<dbReference type="SUPFAM" id="SSF56091">
    <property type="entry name" value="DNA ligase/mRNA capping enzyme, catalytic domain"/>
    <property type="match status" value="2"/>
</dbReference>
<feature type="domain" description="BRCT" evidence="16">
    <location>
        <begin position="708"/>
        <end position="790"/>
    </location>
</feature>
<keyword evidence="10 14" id="KW-0520">NAD</keyword>
<dbReference type="Gene3D" id="3.40.50.10190">
    <property type="entry name" value="BRCT domain"/>
    <property type="match status" value="1"/>
</dbReference>
<evidence type="ECO:0000256" key="15">
    <source>
        <dbReference type="SAM" id="MobiDB-lite"/>
    </source>
</evidence>
<protein>
    <recommendedName>
        <fullName evidence="3 14">DNA ligase</fullName>
        <ecNumber evidence="2 14">6.5.1.2</ecNumber>
    </recommendedName>
    <alternativeName>
        <fullName evidence="14">Polydeoxyribonucleotide synthase [NAD(+)]</fullName>
    </alternativeName>
</protein>
<dbReference type="EC" id="6.5.1.2" evidence="2 14"/>
<proteinExistence type="inferred from homology"/>
<evidence type="ECO:0000256" key="5">
    <source>
        <dbReference type="ARBA" id="ARBA00022705"/>
    </source>
</evidence>
<evidence type="ECO:0000256" key="14">
    <source>
        <dbReference type="HAMAP-Rule" id="MF_01588"/>
    </source>
</evidence>
<evidence type="ECO:0000313" key="18">
    <source>
        <dbReference type="Proteomes" id="UP000239907"/>
    </source>
</evidence>
<dbReference type="EMBL" id="MQWA01000001">
    <property type="protein sequence ID" value="PQJ29880.1"/>
    <property type="molecule type" value="Genomic_DNA"/>
</dbReference>
<dbReference type="InterPro" id="IPR013840">
    <property type="entry name" value="DNAligase_N"/>
</dbReference>
<evidence type="ECO:0000256" key="10">
    <source>
        <dbReference type="ARBA" id="ARBA00023027"/>
    </source>
</evidence>
<dbReference type="Gene3D" id="1.10.150.20">
    <property type="entry name" value="5' to 3' exonuclease, C-terminal subdomain"/>
    <property type="match status" value="2"/>
</dbReference>
<dbReference type="SUPFAM" id="SSF50249">
    <property type="entry name" value="Nucleic acid-binding proteins"/>
    <property type="match status" value="1"/>
</dbReference>
<dbReference type="NCBIfam" id="TIGR00575">
    <property type="entry name" value="dnlj"/>
    <property type="match status" value="1"/>
</dbReference>
<evidence type="ECO:0000256" key="7">
    <source>
        <dbReference type="ARBA" id="ARBA00022763"/>
    </source>
</evidence>
<feature type="binding site" evidence="14">
    <location>
        <position position="212"/>
    </location>
    <ligand>
        <name>NAD(+)</name>
        <dbReference type="ChEBI" id="CHEBI:57540"/>
    </ligand>
</feature>
<dbReference type="InterPro" id="IPR001357">
    <property type="entry name" value="BRCT_dom"/>
</dbReference>
<dbReference type="Proteomes" id="UP000239907">
    <property type="component" value="Unassembled WGS sequence"/>
</dbReference>
<organism evidence="17 18">
    <name type="scientific">Rubritalea profundi</name>
    <dbReference type="NCBI Taxonomy" id="1658618"/>
    <lineage>
        <taxon>Bacteria</taxon>
        <taxon>Pseudomonadati</taxon>
        <taxon>Verrucomicrobiota</taxon>
        <taxon>Verrucomicrobiia</taxon>
        <taxon>Verrucomicrobiales</taxon>
        <taxon>Rubritaleaceae</taxon>
        <taxon>Rubritalea</taxon>
    </lineage>
</organism>
<evidence type="ECO:0000256" key="13">
    <source>
        <dbReference type="ARBA" id="ARBA00060881"/>
    </source>
</evidence>
<keyword evidence="9 14" id="KW-0460">Magnesium</keyword>
<dbReference type="SMART" id="SM00292">
    <property type="entry name" value="BRCT"/>
    <property type="match status" value="1"/>
</dbReference>
<evidence type="ECO:0000256" key="3">
    <source>
        <dbReference type="ARBA" id="ARBA00013308"/>
    </source>
</evidence>
<dbReference type="GO" id="GO:0003911">
    <property type="term" value="F:DNA ligase (NAD+) activity"/>
    <property type="evidence" value="ECO:0007669"/>
    <property type="project" value="UniProtKB-UniRule"/>
</dbReference>
<evidence type="ECO:0000256" key="1">
    <source>
        <dbReference type="ARBA" id="ARBA00004067"/>
    </source>
</evidence>
<dbReference type="Pfam" id="PF00533">
    <property type="entry name" value="BRCT"/>
    <property type="match status" value="1"/>
</dbReference>
<feature type="binding site" evidence="14">
    <location>
        <position position="248"/>
    </location>
    <ligand>
        <name>NAD(+)</name>
        <dbReference type="ChEBI" id="CHEBI:57540"/>
    </ligand>
</feature>
<dbReference type="InterPro" id="IPR010994">
    <property type="entry name" value="RuvA_2-like"/>
</dbReference>
<dbReference type="CDD" id="cd17748">
    <property type="entry name" value="BRCT_DNA_ligase_like"/>
    <property type="match status" value="1"/>
</dbReference>
<feature type="binding site" evidence="14">
    <location>
        <position position="489"/>
    </location>
    <ligand>
        <name>Zn(2+)</name>
        <dbReference type="ChEBI" id="CHEBI:29105"/>
    </ligand>
</feature>
<dbReference type="Pfam" id="PF03120">
    <property type="entry name" value="OB_DNA_ligase"/>
    <property type="match status" value="1"/>
</dbReference>
<dbReference type="HAMAP" id="MF_01588">
    <property type="entry name" value="DNA_ligase_A"/>
    <property type="match status" value="1"/>
</dbReference>
<name>A0A2S7U5N6_9BACT</name>
<dbReference type="SUPFAM" id="SSF47781">
    <property type="entry name" value="RuvA domain 2-like"/>
    <property type="match status" value="1"/>
</dbReference>
<dbReference type="GO" id="GO:0006281">
    <property type="term" value="P:DNA repair"/>
    <property type="evidence" value="ECO:0007669"/>
    <property type="project" value="UniProtKB-KW"/>
</dbReference>
<keyword evidence="18" id="KW-1185">Reference proteome</keyword>
<evidence type="ECO:0000313" key="17">
    <source>
        <dbReference type="EMBL" id="PQJ29880.1"/>
    </source>
</evidence>
<feature type="active site" description="N6-AMP-lysine intermediate" evidence="14">
    <location>
        <position position="191"/>
    </location>
</feature>
<dbReference type="Pfam" id="PF03119">
    <property type="entry name" value="DNA_ligase_ZBD"/>
    <property type="match status" value="1"/>
</dbReference>
<dbReference type="Gene3D" id="3.30.470.30">
    <property type="entry name" value="DNA ligase/mRNA capping enzyme"/>
    <property type="match status" value="1"/>
</dbReference>
<reference evidence="17 18" key="1">
    <citation type="submission" date="2016-12" db="EMBL/GenBank/DDBJ databases">
        <title>Study of bacterial adaptation to deep sea.</title>
        <authorList>
            <person name="Song J."/>
            <person name="Yoshizawa S."/>
            <person name="Kogure K."/>
        </authorList>
    </citation>
    <scope>NUCLEOTIDE SEQUENCE [LARGE SCALE GENOMIC DNA]</scope>
    <source>
        <strain evidence="17 18">SAORIC-165</strain>
    </source>
</reference>
<dbReference type="GO" id="GO:0046872">
    <property type="term" value="F:metal ion binding"/>
    <property type="evidence" value="ECO:0007669"/>
    <property type="project" value="UniProtKB-KW"/>
</dbReference>
<evidence type="ECO:0000256" key="9">
    <source>
        <dbReference type="ARBA" id="ARBA00022842"/>
    </source>
</evidence>
<evidence type="ECO:0000256" key="4">
    <source>
        <dbReference type="ARBA" id="ARBA00022598"/>
    </source>
</evidence>
<dbReference type="Gene3D" id="2.40.50.140">
    <property type="entry name" value="Nucleic acid-binding proteins"/>
    <property type="match status" value="1"/>
</dbReference>
<gene>
    <name evidence="14" type="primary">ligA</name>
    <name evidence="17" type="ORF">BSZ32_16245</name>
</gene>
<dbReference type="PANTHER" id="PTHR23389">
    <property type="entry name" value="CHROMOSOME TRANSMISSION FIDELITY FACTOR 18"/>
    <property type="match status" value="1"/>
</dbReference>
<keyword evidence="4 14" id="KW-0436">Ligase</keyword>
<evidence type="ECO:0000256" key="2">
    <source>
        <dbReference type="ARBA" id="ARBA00012722"/>
    </source>
</evidence>
<dbReference type="CDD" id="cd00114">
    <property type="entry name" value="LIGANc"/>
    <property type="match status" value="1"/>
</dbReference>
<keyword evidence="7 14" id="KW-0227">DNA damage</keyword>
<dbReference type="FunFam" id="2.40.50.140:FF:000012">
    <property type="entry name" value="DNA ligase"/>
    <property type="match status" value="1"/>
</dbReference>
<accession>A0A2S7U5N6</accession>
<evidence type="ECO:0000259" key="16">
    <source>
        <dbReference type="PROSITE" id="PS50172"/>
    </source>
</evidence>
<comment type="cofactor">
    <cofactor evidence="14">
        <name>Mg(2+)</name>
        <dbReference type="ChEBI" id="CHEBI:18420"/>
    </cofactor>
    <cofactor evidence="14">
        <name>Mn(2+)</name>
        <dbReference type="ChEBI" id="CHEBI:29035"/>
    </cofactor>
</comment>
<comment type="function">
    <text evidence="1 14">DNA ligase that catalyzes the formation of phosphodiester linkages between 5'-phosphoryl and 3'-hydroxyl groups in double-stranded DNA using NAD as a coenzyme and as the energy source for the reaction. It is essential for DNA replication and repair of damaged DNA.</text>
</comment>
<dbReference type="PANTHER" id="PTHR23389:SF9">
    <property type="entry name" value="DNA LIGASE"/>
    <property type="match status" value="1"/>
</dbReference>
<dbReference type="PROSITE" id="PS50172">
    <property type="entry name" value="BRCT"/>
    <property type="match status" value="1"/>
</dbReference>
<dbReference type="RefSeq" id="WP_105044393.1">
    <property type="nucleotide sequence ID" value="NZ_MQWA01000001.1"/>
</dbReference>
<dbReference type="Pfam" id="PF01653">
    <property type="entry name" value="DNA_ligase_aden"/>
    <property type="match status" value="1"/>
</dbReference>
<dbReference type="OrthoDB" id="9759736at2"/>
<dbReference type="Gene3D" id="1.10.287.610">
    <property type="entry name" value="Helix hairpin bin"/>
    <property type="match status" value="1"/>
</dbReference>
<feature type="binding site" evidence="14">
    <location>
        <position position="364"/>
    </location>
    <ligand>
        <name>NAD(+)</name>
        <dbReference type="ChEBI" id="CHEBI:57540"/>
    </ligand>
</feature>
<dbReference type="SUPFAM" id="SSF52113">
    <property type="entry name" value="BRCT domain"/>
    <property type="match status" value="1"/>
</dbReference>
<keyword evidence="8 14" id="KW-0862">Zinc</keyword>
<feature type="binding site" evidence="14">
    <location>
        <position position="504"/>
    </location>
    <ligand>
        <name>Zn(2+)</name>
        <dbReference type="ChEBI" id="CHEBI:29105"/>
    </ligand>
</feature>
<evidence type="ECO:0000256" key="8">
    <source>
        <dbReference type="ARBA" id="ARBA00022833"/>
    </source>
</evidence>
<comment type="caution">
    <text evidence="17">The sequence shown here is derived from an EMBL/GenBank/DDBJ whole genome shotgun (WGS) entry which is preliminary data.</text>
</comment>
<dbReference type="NCBIfam" id="NF005932">
    <property type="entry name" value="PRK07956.1"/>
    <property type="match status" value="1"/>
</dbReference>
<dbReference type="InterPro" id="IPR004149">
    <property type="entry name" value="Znf_DNAligase_C4"/>
</dbReference>
<evidence type="ECO:0000256" key="11">
    <source>
        <dbReference type="ARBA" id="ARBA00023204"/>
    </source>
</evidence>
<feature type="binding site" evidence="14">
    <location>
        <position position="388"/>
    </location>
    <ligand>
        <name>NAD(+)</name>
        <dbReference type="ChEBI" id="CHEBI:57540"/>
    </ligand>
</feature>
<keyword evidence="14" id="KW-0464">Manganese</keyword>
<dbReference type="InterPro" id="IPR033136">
    <property type="entry name" value="DNA_ligase_CS"/>
</dbReference>
<evidence type="ECO:0000256" key="6">
    <source>
        <dbReference type="ARBA" id="ARBA00022723"/>
    </source>
</evidence>
<dbReference type="InterPro" id="IPR013839">
    <property type="entry name" value="DNAligase_adenylation"/>
</dbReference>
<dbReference type="InterPro" id="IPR036420">
    <property type="entry name" value="BRCT_dom_sf"/>
</dbReference>
<dbReference type="SMART" id="SM00532">
    <property type="entry name" value="LIGANc"/>
    <property type="match status" value="1"/>
</dbReference>
<dbReference type="GO" id="GO:0006260">
    <property type="term" value="P:DNA replication"/>
    <property type="evidence" value="ECO:0007669"/>
    <property type="project" value="UniProtKB-KW"/>
</dbReference>
<feature type="binding site" evidence="14">
    <location>
        <position position="486"/>
    </location>
    <ligand>
        <name>Zn(2+)</name>
        <dbReference type="ChEBI" id="CHEBI:29105"/>
    </ligand>
</feature>
<feature type="binding site" evidence="14">
    <location>
        <position position="189"/>
    </location>
    <ligand>
        <name>NAD(+)</name>
        <dbReference type="ChEBI" id="CHEBI:57540"/>
    </ligand>
</feature>
<dbReference type="InterPro" id="IPR001679">
    <property type="entry name" value="DNA_ligase"/>
</dbReference>
<dbReference type="Gene3D" id="6.20.10.30">
    <property type="match status" value="1"/>
</dbReference>
<feature type="binding site" evidence="14">
    <location>
        <begin position="96"/>
        <end position="97"/>
    </location>
    <ligand>
        <name>NAD(+)</name>
        <dbReference type="ChEBI" id="CHEBI:57540"/>
    </ligand>
</feature>
<keyword evidence="5 14" id="KW-0235">DNA replication</keyword>
<dbReference type="AlphaFoldDB" id="A0A2S7U5N6"/>
<comment type="similarity">
    <text evidence="13 14">Belongs to the NAD-dependent DNA ligase family. LigA subfamily.</text>
</comment>
<feature type="binding site" evidence="14">
    <location>
        <begin position="47"/>
        <end position="51"/>
    </location>
    <ligand>
        <name>NAD(+)</name>
        <dbReference type="ChEBI" id="CHEBI:57540"/>
    </ligand>
</feature>
<dbReference type="GO" id="GO:0005829">
    <property type="term" value="C:cytosol"/>
    <property type="evidence" value="ECO:0007669"/>
    <property type="project" value="TreeGrafter"/>
</dbReference>
<dbReference type="InterPro" id="IPR012340">
    <property type="entry name" value="NA-bd_OB-fold"/>
</dbReference>
<feature type="binding site" evidence="14">
    <location>
        <position position="509"/>
    </location>
    <ligand>
        <name>Zn(2+)</name>
        <dbReference type="ChEBI" id="CHEBI:29105"/>
    </ligand>
</feature>
<keyword evidence="11 14" id="KW-0234">DNA repair</keyword>
<dbReference type="InterPro" id="IPR004150">
    <property type="entry name" value="NAD_DNA_ligase_OB"/>
</dbReference>
<comment type="catalytic activity">
    <reaction evidence="12 14">
        <text>NAD(+) + (deoxyribonucleotide)n-3'-hydroxyl + 5'-phospho-(deoxyribonucleotide)m = (deoxyribonucleotide)n+m + AMP + beta-nicotinamide D-nucleotide.</text>
        <dbReference type="EC" id="6.5.1.2"/>
    </reaction>
</comment>
<sequence>MDELDLFASISQETPPNSPAERMVQLANELDRHNALYYQEAQPEVSDSEYDSLYRELENLEKSHPQFVDPNSPTLRVGGAPLDSFENIEHLVPMLSIDDVFEFSEKQIQDSENDEKRRLKLEAERKSKYLANPKNKIENFTPRLNLVYEYFKTLDETLTSLSKPTEELITFYQRLQKNLGTTTIPVIIEPKLDGVAVTLVYRNGSLDYAATRGDGKRGDVVTDNVRTINSIPLKLGSTAPALLEVRGEIFMPKSGFAKMNEDRDAEGLPSFANPRNATAGTIKLLDSREVAKRPLDFLAHGLGAYDGPGLPTEDDFHKLLDTLNIPRNTPVQVADTLDGLISAVNHLNTLRHNLDYATDGAVVKVIDRATREALGFTSRAPRWAAAYKFLPEQAETTINSVTIQVGRTGVLTPVAELTPVLVSGTTVSRATLHNQEEIERKDIHIGDTVIIEKAGEIIPAVVKVIKEKRPTGATPYSLFDAVNGICPSCSSPISQEKGMVAWRCTNFICPAQAITSIKQFASRKALDIDGLGTSVAEAVVHTGLVKTPLDLFDLDLITFSELNLGTKFEPRIFGEKRATKVLESLNQAKSKPLHLWLYAMGIRNIGESAAQEMARLHPSLAEIPDSSVIAALADLPDFEELSISKRKKENHPLLSEYQIDDNLGPVAAASIRGFFQSEAGKHVLHKLASLGIQPRSENYAPKPSEVDTSALIFSGKTFVITGALSKPRPAFKKQIESLGGKVSGSISKNTDYLLAGEKAGSKAEKAEQLGVKVLDEAAFNAELQARSKTS</sequence>
<dbReference type="PIRSF" id="PIRSF001604">
    <property type="entry name" value="LigA"/>
    <property type="match status" value="1"/>
</dbReference>
<evidence type="ECO:0000256" key="12">
    <source>
        <dbReference type="ARBA" id="ARBA00034005"/>
    </source>
</evidence>